<evidence type="ECO:0008006" key="10">
    <source>
        <dbReference type="Google" id="ProtNLM"/>
    </source>
</evidence>
<keyword evidence="4" id="KW-0158">Chromosome</keyword>
<accession>A0A0D2DD23</accession>
<dbReference type="SUPFAM" id="SSF47113">
    <property type="entry name" value="Histone-fold"/>
    <property type="match status" value="1"/>
</dbReference>
<evidence type="ECO:0000256" key="7">
    <source>
        <dbReference type="ARBA" id="ARBA00023269"/>
    </source>
</evidence>
<evidence type="ECO:0000256" key="3">
    <source>
        <dbReference type="ARBA" id="ARBA00006564"/>
    </source>
</evidence>
<name>A0A0D2DD23_9EURO</name>
<dbReference type="PANTHER" id="PTHR10484">
    <property type="entry name" value="HISTONE H4"/>
    <property type="match status" value="1"/>
</dbReference>
<evidence type="ECO:0000256" key="6">
    <source>
        <dbReference type="ARBA" id="ARBA00023242"/>
    </source>
</evidence>
<organism evidence="8 9">
    <name type="scientific">Exophiala xenobiotica</name>
    <dbReference type="NCBI Taxonomy" id="348802"/>
    <lineage>
        <taxon>Eukaryota</taxon>
        <taxon>Fungi</taxon>
        <taxon>Dikarya</taxon>
        <taxon>Ascomycota</taxon>
        <taxon>Pezizomycotina</taxon>
        <taxon>Eurotiomycetes</taxon>
        <taxon>Chaetothyriomycetidae</taxon>
        <taxon>Chaetothyriales</taxon>
        <taxon>Herpotrichiellaceae</taxon>
        <taxon>Exophiala</taxon>
    </lineage>
</organism>
<evidence type="ECO:0000256" key="2">
    <source>
        <dbReference type="ARBA" id="ARBA00004286"/>
    </source>
</evidence>
<comment type="similarity">
    <text evidence="3">Belongs to the histone H4 family.</text>
</comment>
<keyword evidence="6" id="KW-0539">Nucleus</keyword>
<protein>
    <recommendedName>
        <fullName evidence="10">Histone H4</fullName>
    </recommendedName>
</protein>
<dbReference type="STRING" id="348802.A0A0D2DD23"/>
<reference evidence="8 9" key="1">
    <citation type="submission" date="2015-01" db="EMBL/GenBank/DDBJ databases">
        <title>The Genome Sequence of Exophiala xenobiotica CBS118157.</title>
        <authorList>
            <consortium name="The Broad Institute Genomics Platform"/>
            <person name="Cuomo C."/>
            <person name="de Hoog S."/>
            <person name="Gorbushina A."/>
            <person name="Stielow B."/>
            <person name="Teixiera M."/>
            <person name="Abouelleil A."/>
            <person name="Chapman S.B."/>
            <person name="Priest M."/>
            <person name="Young S.K."/>
            <person name="Wortman J."/>
            <person name="Nusbaum C."/>
            <person name="Birren B."/>
        </authorList>
    </citation>
    <scope>NUCLEOTIDE SEQUENCE [LARGE SCALE GENOMIC DNA]</scope>
    <source>
        <strain evidence="8 9">CBS 118157</strain>
    </source>
</reference>
<evidence type="ECO:0000256" key="4">
    <source>
        <dbReference type="ARBA" id="ARBA00022454"/>
    </source>
</evidence>
<dbReference type="AlphaFoldDB" id="A0A0D2DD23"/>
<dbReference type="GO" id="GO:0005634">
    <property type="term" value="C:nucleus"/>
    <property type="evidence" value="ECO:0007669"/>
    <property type="project" value="UniProtKB-SubCell"/>
</dbReference>
<keyword evidence="5" id="KW-0238">DNA-binding</keyword>
<dbReference type="GO" id="GO:0046982">
    <property type="term" value="F:protein heterodimerization activity"/>
    <property type="evidence" value="ECO:0007669"/>
    <property type="project" value="InterPro"/>
</dbReference>
<dbReference type="CDD" id="cd22912">
    <property type="entry name" value="HFD_H4"/>
    <property type="match status" value="1"/>
</dbReference>
<sequence length="156" mass="17911">MPIPTPVKSYGLARPGVALPRRHRLRARNADAIQGVTRPAIRRLARRGGVLRIQKEIYDEARKVLRDRLAEILRKLVALLGGSDRERAQACVQDPGRKTVTTQDVVWILYRVRLIFKSIMGQREIDSLPQMNQPIYGFESPYTGERRRGAMLPWRT</sequence>
<dbReference type="GO" id="GO:0003677">
    <property type="term" value="F:DNA binding"/>
    <property type="evidence" value="ECO:0007669"/>
    <property type="project" value="UniProtKB-KW"/>
</dbReference>
<dbReference type="Proteomes" id="UP000054342">
    <property type="component" value="Unassembled WGS sequence"/>
</dbReference>
<dbReference type="HOGENOM" id="CLU_109117_2_1_1"/>
<proteinExistence type="inferred from homology"/>
<dbReference type="GeneID" id="25322355"/>
<evidence type="ECO:0000256" key="5">
    <source>
        <dbReference type="ARBA" id="ARBA00023125"/>
    </source>
</evidence>
<comment type="subcellular location">
    <subcellularLocation>
        <location evidence="2">Chromosome</location>
    </subcellularLocation>
    <subcellularLocation>
        <location evidence="1">Nucleus</location>
    </subcellularLocation>
</comment>
<dbReference type="RefSeq" id="XP_013320796.1">
    <property type="nucleotide sequence ID" value="XM_013465342.1"/>
</dbReference>
<gene>
    <name evidence="8" type="ORF">PV05_00447</name>
</gene>
<dbReference type="OrthoDB" id="4158714at2759"/>
<dbReference type="InterPro" id="IPR009072">
    <property type="entry name" value="Histone-fold"/>
</dbReference>
<dbReference type="InterPro" id="IPR001951">
    <property type="entry name" value="Histone_H4"/>
</dbReference>
<keyword evidence="7" id="KW-0544">Nucleosome core</keyword>
<dbReference type="GO" id="GO:0030527">
    <property type="term" value="F:structural constituent of chromatin"/>
    <property type="evidence" value="ECO:0007669"/>
    <property type="project" value="InterPro"/>
</dbReference>
<evidence type="ECO:0000313" key="9">
    <source>
        <dbReference type="Proteomes" id="UP000054342"/>
    </source>
</evidence>
<evidence type="ECO:0000313" key="8">
    <source>
        <dbReference type="EMBL" id="KIW60212.1"/>
    </source>
</evidence>
<keyword evidence="9" id="KW-1185">Reference proteome</keyword>
<dbReference type="PRINTS" id="PR00623">
    <property type="entry name" value="HISTONEH4"/>
</dbReference>
<dbReference type="Gene3D" id="1.10.20.10">
    <property type="entry name" value="Histone, subunit A"/>
    <property type="match status" value="1"/>
</dbReference>
<dbReference type="GO" id="GO:0000786">
    <property type="term" value="C:nucleosome"/>
    <property type="evidence" value="ECO:0007669"/>
    <property type="project" value="UniProtKB-KW"/>
</dbReference>
<evidence type="ECO:0000256" key="1">
    <source>
        <dbReference type="ARBA" id="ARBA00004123"/>
    </source>
</evidence>
<dbReference type="EMBL" id="KN847317">
    <property type="protein sequence ID" value="KIW60212.1"/>
    <property type="molecule type" value="Genomic_DNA"/>
</dbReference>